<dbReference type="Pfam" id="PF13181">
    <property type="entry name" value="TPR_8"/>
    <property type="match status" value="1"/>
</dbReference>
<feature type="region of interest" description="Disordered" evidence="4">
    <location>
        <begin position="321"/>
        <end position="356"/>
    </location>
</feature>
<evidence type="ECO:0000256" key="4">
    <source>
        <dbReference type="SAM" id="MobiDB-lite"/>
    </source>
</evidence>
<dbReference type="PANTHER" id="PTHR15704:SF7">
    <property type="entry name" value="SUPERKILLER COMPLEX PROTEIN 3"/>
    <property type="match status" value="1"/>
</dbReference>
<evidence type="ECO:0000256" key="1">
    <source>
        <dbReference type="ARBA" id="ARBA00022737"/>
    </source>
</evidence>
<comment type="caution">
    <text evidence="5">The sequence shown here is derived from an EMBL/GenBank/DDBJ whole genome shotgun (WGS) entry which is preliminary data.</text>
</comment>
<dbReference type="GO" id="GO:0006401">
    <property type="term" value="P:RNA catabolic process"/>
    <property type="evidence" value="ECO:0007669"/>
    <property type="project" value="InterPro"/>
</dbReference>
<dbReference type="InterPro" id="IPR039226">
    <property type="entry name" value="Ski3/TTC37"/>
</dbReference>
<feature type="repeat" description="TPR" evidence="3">
    <location>
        <begin position="659"/>
        <end position="692"/>
    </location>
</feature>
<evidence type="ECO:0000256" key="2">
    <source>
        <dbReference type="ARBA" id="ARBA00022803"/>
    </source>
</evidence>
<feature type="repeat" description="TPR" evidence="3">
    <location>
        <begin position="993"/>
        <end position="1026"/>
    </location>
</feature>
<dbReference type="SUPFAM" id="SSF48452">
    <property type="entry name" value="TPR-like"/>
    <property type="match status" value="4"/>
</dbReference>
<keyword evidence="6" id="KW-1185">Reference proteome</keyword>
<dbReference type="SMART" id="SM00028">
    <property type="entry name" value="TPR"/>
    <property type="match status" value="11"/>
</dbReference>
<accession>A0A9P7QD76</accession>
<dbReference type="Pfam" id="PF14559">
    <property type="entry name" value="TPR_19"/>
    <property type="match status" value="1"/>
</dbReference>
<evidence type="ECO:0000313" key="6">
    <source>
        <dbReference type="Proteomes" id="UP000707071"/>
    </source>
</evidence>
<reference evidence="5 6" key="1">
    <citation type="journal article" date="2020" name="bioRxiv">
        <title>Whole genome comparisons of ergot fungi reveals the divergence and evolution of species within the genus Claviceps are the result of varying mechanisms driving genome evolution and host range expansion.</title>
        <authorList>
            <person name="Wyka S.A."/>
            <person name="Mondo S.J."/>
            <person name="Liu M."/>
            <person name="Dettman J."/>
            <person name="Nalam V."/>
            <person name="Broders K.D."/>
        </authorList>
    </citation>
    <scope>NUCLEOTIDE SEQUENCE [LARGE SCALE GENOMIC DNA]</scope>
    <source>
        <strain evidence="5 6">Clav52</strain>
    </source>
</reference>
<evidence type="ECO:0000256" key="3">
    <source>
        <dbReference type="PROSITE-ProRule" id="PRU00339"/>
    </source>
</evidence>
<dbReference type="Gene3D" id="1.25.40.10">
    <property type="entry name" value="Tetratricopeptide repeat domain"/>
    <property type="match status" value="4"/>
</dbReference>
<sequence length="1424" mass="158261">MAGSTRAALKSINDAIRGQQYDDAVELARSLVKRDPKSCQGLIFLAFALENKNQLDEAESFYKKASELRPKDSQAFQGLIKLYVKQGTKKLNDYQIAVVSLVEIFDEAEHLEKAKDVVDQFIDYVRVNGNKLQYADALSIQLPESPLYPILEGRFPHPAQTYETVAHIQAEHENKRINTLIGERRTRLGAKLSDVQAEVKREIYTQSKLEHTYRQLINWTNNDDVRRDMEEKLLSLCYDRLLVTPAGPEKAEEQAKVFQLANDMVAIKHPYKVAWDIAIDWQDHKEISSWDVNLLRDYCKFFPDSDMYKVITGFLTSTMSPFPAPKKPQPNEALENNHSGDSEDDDDDGGVPTAFVPITDEDRSIMISEGIAGNESIFSYRLAGAYFLHVGEYENVVDLMRKARPLVAKGEKDTGIKFRNTDNACSLCLATSLVYFQSPRYHQEAKSLFDRVLEQDATSTAALIGVGLIFEEEEEYDQAIDFLARALKRDGSNLRVRSEAAWVKALKGDWQTAKDELSECLALLQQNKIHSDKELLADTQYRIGCCLWNLDSSRQARKQRKGECAYGYWLNAVTNNINHAPTYTYLGIFFYDYVKDRKRARRCFTKALELSAAEVIAAERLARSYAEGGDWERVELVAKRVIDSGKVKPPPGSKRKGISWPFAAMGVAELNNQEFREAIVSFQAALRLSPNDYHSWVGLGESYHSSGRFIAATKAILNAQRLENQAGADVPADTWFTKYMMGNIKRELGEYDESIASYQDVIATQPGEQGVIIALLQTVVENAMASVEKGLFGKAIQQGIEVIEYACATPGNVKQTFNFWKSLADATSIFSSVQSRTADLPWQQLEALLKSGDQQAYELFVTVDKVGTDMVYGNEPGSHDEQFGLGMARVLHSTILSCKQAVHVSAGDIHARAVAHYNLGWAEHRAHTCVPTSLRKKSNKYWKASIWAFKRAIELESGNADFWNALGVITAEVNPLISQHAFVRSLHINERSPVGWTNLGVLALLSGDFPQAKEAFTRGQSADPEYAHAWLGQGLVALLSGNIKEARVLFTHAMEISESSSVPTRKHYSSSIFDHVLTAPVNTTVASLIQPLFSLNQIQSMRPQELAFGHLCAMFEERMRNSASATKMLERLCSALESHCGKTHSAETFAQFTLTRTDLARAYLATANYEQAVKEGETALKLSSDATESKLAGDQRKRARISAHLTLGLGKYFLGKYEEAETCFESALGESGNSPDTTCLLAQVLWAQGSEDSRDRAREALFGVIESQPDHVQSVLLLGVVALLDQDEGSLEAVVEELQSLRTNDKVTPADQAQISEVLRSIAGLADGHTERDMVQQVQEDVMLYPHLPHGWSSLAEATGDSHAAQMALRVAIRGIPPRGVLEADDLAKAYAGTGKAADAQRAVMVSPWDVSGWTALRACVEGI</sequence>
<dbReference type="PANTHER" id="PTHR15704">
    <property type="entry name" value="SUPERKILLER 3 PROTEIN-RELATED"/>
    <property type="match status" value="1"/>
</dbReference>
<dbReference type="EMBL" id="SRRH01000603">
    <property type="protein sequence ID" value="KAG6286784.1"/>
    <property type="molecule type" value="Genomic_DNA"/>
</dbReference>
<feature type="repeat" description="TPR" evidence="3">
    <location>
        <begin position="460"/>
        <end position="493"/>
    </location>
</feature>
<organism evidence="5 6">
    <name type="scientific">Claviceps aff. purpurea</name>
    <dbReference type="NCBI Taxonomy" id="1967640"/>
    <lineage>
        <taxon>Eukaryota</taxon>
        <taxon>Fungi</taxon>
        <taxon>Dikarya</taxon>
        <taxon>Ascomycota</taxon>
        <taxon>Pezizomycotina</taxon>
        <taxon>Sordariomycetes</taxon>
        <taxon>Hypocreomycetidae</taxon>
        <taxon>Hypocreales</taxon>
        <taxon>Clavicipitaceae</taxon>
        <taxon>Claviceps</taxon>
    </lineage>
</organism>
<dbReference type="InterPro" id="IPR011990">
    <property type="entry name" value="TPR-like_helical_dom_sf"/>
</dbReference>
<proteinExistence type="predicted"/>
<dbReference type="Pfam" id="PF13432">
    <property type="entry name" value="TPR_16"/>
    <property type="match status" value="3"/>
</dbReference>
<dbReference type="GO" id="GO:0055087">
    <property type="term" value="C:Ski complex"/>
    <property type="evidence" value="ECO:0007669"/>
    <property type="project" value="InterPro"/>
</dbReference>
<dbReference type="InterPro" id="IPR040962">
    <property type="entry name" value="TPR_22"/>
</dbReference>
<keyword evidence="2 3" id="KW-0802">TPR repeat</keyword>
<evidence type="ECO:0008006" key="7">
    <source>
        <dbReference type="Google" id="ProtNLM"/>
    </source>
</evidence>
<dbReference type="Proteomes" id="UP000707071">
    <property type="component" value="Unassembled WGS sequence"/>
</dbReference>
<keyword evidence="1" id="KW-0677">Repeat</keyword>
<dbReference type="Pfam" id="PF18833">
    <property type="entry name" value="TPR_22"/>
    <property type="match status" value="1"/>
</dbReference>
<dbReference type="PROSITE" id="PS50005">
    <property type="entry name" value="TPR"/>
    <property type="match status" value="4"/>
</dbReference>
<protein>
    <recommendedName>
        <fullName evidence="7">SKI3-antiviral protein</fullName>
    </recommendedName>
</protein>
<name>A0A9P7QD76_9HYPO</name>
<dbReference type="InterPro" id="IPR019734">
    <property type="entry name" value="TPR_rpt"/>
</dbReference>
<gene>
    <name evidence="5" type="ORF">E4U09_006572</name>
</gene>
<feature type="repeat" description="TPR" evidence="3">
    <location>
        <begin position="735"/>
        <end position="768"/>
    </location>
</feature>
<evidence type="ECO:0000313" key="5">
    <source>
        <dbReference type="EMBL" id="KAG6286784.1"/>
    </source>
</evidence>